<keyword evidence="2 3" id="KW-0808">Transferase</keyword>
<dbReference type="PANTHER" id="PTHR34136">
    <property type="match status" value="1"/>
</dbReference>
<accession>A0A840SGM1</accession>
<dbReference type="PANTHER" id="PTHR34136:SF1">
    <property type="entry name" value="UDP-N-ACETYL-D-MANNOSAMINURONIC ACID TRANSFERASE"/>
    <property type="match status" value="1"/>
</dbReference>
<dbReference type="Proteomes" id="UP000549457">
    <property type="component" value="Unassembled WGS sequence"/>
</dbReference>
<dbReference type="Pfam" id="PF03808">
    <property type="entry name" value="Glyco_tran_WecG"/>
    <property type="match status" value="1"/>
</dbReference>
<dbReference type="CDD" id="cd06533">
    <property type="entry name" value="Glyco_transf_WecG_TagA"/>
    <property type="match status" value="1"/>
</dbReference>
<dbReference type="GO" id="GO:0047244">
    <property type="term" value="F:N-acetylglucosaminyldiphosphoundecaprenol N-acetyl-beta-D-mannosaminyltransferase activity"/>
    <property type="evidence" value="ECO:0007669"/>
    <property type="project" value="UniProtKB-EC"/>
</dbReference>
<comment type="caution">
    <text evidence="3">The sequence shown here is derived from an EMBL/GenBank/DDBJ whole genome shotgun (WGS) entry which is preliminary data.</text>
</comment>
<dbReference type="EMBL" id="JACHFM010000002">
    <property type="protein sequence ID" value="MBB5222129.1"/>
    <property type="molecule type" value="Genomic_DNA"/>
</dbReference>
<dbReference type="AlphaFoldDB" id="A0A840SGM1"/>
<evidence type="ECO:0000313" key="4">
    <source>
        <dbReference type="Proteomes" id="UP000549457"/>
    </source>
</evidence>
<dbReference type="NCBIfam" id="TIGR00696">
    <property type="entry name" value="wecG_tagA_cpsF"/>
    <property type="match status" value="1"/>
</dbReference>
<dbReference type="EC" id="2.4.1.187" evidence="3"/>
<dbReference type="InterPro" id="IPR004629">
    <property type="entry name" value="WecG_TagA_CpsF"/>
</dbReference>
<reference evidence="3 4" key="1">
    <citation type="submission" date="2020-08" db="EMBL/GenBank/DDBJ databases">
        <title>Genomic Encyclopedia of Type Strains, Phase IV (KMG-IV): sequencing the most valuable type-strain genomes for metagenomic binning, comparative biology and taxonomic classification.</title>
        <authorList>
            <person name="Goeker M."/>
        </authorList>
    </citation>
    <scope>NUCLEOTIDE SEQUENCE [LARGE SCALE GENOMIC DNA]</scope>
    <source>
        <strain evidence="3 4">DSM 101730</strain>
    </source>
</reference>
<keyword evidence="1 3" id="KW-0328">Glycosyltransferase</keyword>
<name>A0A840SGM1_9RHOB</name>
<evidence type="ECO:0000256" key="2">
    <source>
        <dbReference type="ARBA" id="ARBA00022679"/>
    </source>
</evidence>
<keyword evidence="4" id="KW-1185">Reference proteome</keyword>
<organism evidence="3 4">
    <name type="scientific">Amaricoccus macauensis</name>
    <dbReference type="NCBI Taxonomy" id="57001"/>
    <lineage>
        <taxon>Bacteria</taxon>
        <taxon>Pseudomonadati</taxon>
        <taxon>Pseudomonadota</taxon>
        <taxon>Alphaproteobacteria</taxon>
        <taxon>Rhodobacterales</taxon>
        <taxon>Paracoccaceae</taxon>
        <taxon>Amaricoccus</taxon>
    </lineage>
</organism>
<evidence type="ECO:0000313" key="3">
    <source>
        <dbReference type="EMBL" id="MBB5222129.1"/>
    </source>
</evidence>
<sequence>MQHQKISAEMAEPLGAAPATLARFNRHPVPWMNLLGVRVSAVNMTSAVRSILGAIAAGRKGYVCLRDVHGVVRCQNDEALQRAHNRAFLVTPDGMPLVWALKAAGHKSADRVYGPDLMLALFDKGRETGTRHFLYGTTPEVLEKLSARLTEAYPGAEIVGTYAPPFRALTESESEEIAVAINATKADIVWVGLSTPKQELWMAEMRPALDAGMLMGVGAAFDFHAGVKSQAPRFIQRSGFEWLYRLASEPRRLFRRYAVVIPSFLSLAALQVTGLREFPMAPRSPAPRPTLTAVQRK</sequence>
<protein>
    <submittedName>
        <fullName evidence="3">N-acetylglucosaminyldiphosphoundecaprenol N-acetyl-beta-D-mannosaminyltransferase</fullName>
        <ecNumber evidence="3">2.4.1.187</ecNumber>
    </submittedName>
</protein>
<dbReference type="RefSeq" id="WP_343063256.1">
    <property type="nucleotide sequence ID" value="NZ_JACHFM010000002.1"/>
</dbReference>
<gene>
    <name evidence="3" type="ORF">HNP73_002065</name>
</gene>
<proteinExistence type="predicted"/>
<evidence type="ECO:0000256" key="1">
    <source>
        <dbReference type="ARBA" id="ARBA00022676"/>
    </source>
</evidence>